<evidence type="ECO:0000313" key="2">
    <source>
        <dbReference type="Proteomes" id="UP001176941"/>
    </source>
</evidence>
<dbReference type="EMBL" id="OX459968">
    <property type="protein sequence ID" value="CAI9172144.1"/>
    <property type="molecule type" value="Genomic_DNA"/>
</dbReference>
<accession>A0ABN8ZED3</accession>
<name>A0ABN8ZED3_RANTA</name>
<gene>
    <name evidence="1" type="ORF">MRATA1EN1_LOCUS21106</name>
</gene>
<organism evidence="1 2">
    <name type="scientific">Rangifer tarandus platyrhynchus</name>
    <name type="common">Svalbard reindeer</name>
    <dbReference type="NCBI Taxonomy" id="3082113"/>
    <lineage>
        <taxon>Eukaryota</taxon>
        <taxon>Metazoa</taxon>
        <taxon>Chordata</taxon>
        <taxon>Craniata</taxon>
        <taxon>Vertebrata</taxon>
        <taxon>Euteleostomi</taxon>
        <taxon>Mammalia</taxon>
        <taxon>Eutheria</taxon>
        <taxon>Laurasiatheria</taxon>
        <taxon>Artiodactyla</taxon>
        <taxon>Ruminantia</taxon>
        <taxon>Pecora</taxon>
        <taxon>Cervidae</taxon>
        <taxon>Odocoileinae</taxon>
        <taxon>Rangifer</taxon>
    </lineage>
</organism>
<reference evidence="1" key="1">
    <citation type="submission" date="2023-04" db="EMBL/GenBank/DDBJ databases">
        <authorList>
            <consortium name="ELIXIR-Norway"/>
        </authorList>
    </citation>
    <scope>NUCLEOTIDE SEQUENCE [LARGE SCALE GENOMIC DNA]</scope>
</reference>
<proteinExistence type="predicted"/>
<protein>
    <submittedName>
        <fullName evidence="1">Uncharacterized protein</fullName>
    </submittedName>
</protein>
<sequence>MEFSRQEYWSGLPFYIDKYIFVKTKGVFCFIVTFSFKSISEQLSILMHTSPHYIFDEHNYPLISRLYLYFIFINKPVVNNLAHRSFTTPLVISLEYIPSGDADEFCRDLGKPLIFSHLPLPSVLRNDSLYISGVVQKYPWCFWALQDPVLQRKPRGREGNRGRQKWAADWCEHCPSSCSELRGSGAWPQQCLLECC</sequence>
<evidence type="ECO:0000313" key="1">
    <source>
        <dbReference type="EMBL" id="CAI9172144.1"/>
    </source>
</evidence>
<keyword evidence="2" id="KW-1185">Reference proteome</keyword>
<dbReference type="Proteomes" id="UP001176941">
    <property type="component" value="Chromosome 32"/>
</dbReference>